<accession>A0A7T3V5R1</accession>
<organism evidence="1 2">
    <name type="scientific">Treponema peruense</name>
    <dbReference type="NCBI Taxonomy" id="2787628"/>
    <lineage>
        <taxon>Bacteria</taxon>
        <taxon>Pseudomonadati</taxon>
        <taxon>Spirochaetota</taxon>
        <taxon>Spirochaetia</taxon>
        <taxon>Spirochaetales</taxon>
        <taxon>Treponemataceae</taxon>
        <taxon>Treponema</taxon>
    </lineage>
</organism>
<proteinExistence type="predicted"/>
<gene>
    <name evidence="1" type="ORF">IWA51_04270</name>
</gene>
<evidence type="ECO:0000313" key="1">
    <source>
        <dbReference type="EMBL" id="QQA01828.1"/>
    </source>
</evidence>
<dbReference type="Proteomes" id="UP000595224">
    <property type="component" value="Chromosome"/>
</dbReference>
<dbReference type="RefSeq" id="WP_198443362.1">
    <property type="nucleotide sequence ID" value="NZ_CBCSHE010000002.1"/>
</dbReference>
<dbReference type="PANTHER" id="PTHR35866">
    <property type="entry name" value="PUTATIVE-RELATED"/>
    <property type="match status" value="1"/>
</dbReference>
<name>A0A7T3V5R1_9SPIR</name>
<dbReference type="InterPro" id="IPR005358">
    <property type="entry name" value="Puta_zinc/iron-chelating_dom"/>
</dbReference>
<reference evidence="1 2" key="1">
    <citation type="submission" date="2020-11" db="EMBL/GenBank/DDBJ databases">
        <title>Treponema Peruensis nv. sp., first commensal Treponema isolated from human feces.</title>
        <authorList>
            <person name="Belkhou C."/>
            <person name="Raes J."/>
        </authorList>
    </citation>
    <scope>NUCLEOTIDE SEQUENCE [LARGE SCALE GENOMIC DNA]</scope>
    <source>
        <strain evidence="1 2">RCC2812</strain>
    </source>
</reference>
<dbReference type="AlphaFoldDB" id="A0A7T3V5R1"/>
<evidence type="ECO:0000313" key="2">
    <source>
        <dbReference type="Proteomes" id="UP000595224"/>
    </source>
</evidence>
<keyword evidence="2" id="KW-1185">Reference proteome</keyword>
<dbReference type="KEGG" id="tper:IWA51_04270"/>
<sequence length="146" mass="16948">MEENVFYKNGLDFSCRQCSRCCRFEGGAVLLSREDLNSLAQWAQLTPEQFIKVYCRFLEDDSGTKYLCLRDKNKSDCIFWNNGCEAYSARPAQCRSYPFWTKILSSQKAWDNESNVCPGINCGEHHCKNEIEKELSVYKSRIPLTE</sequence>
<dbReference type="PANTHER" id="PTHR35866:SF1">
    <property type="entry name" value="YKGJ FAMILY CYSTEINE CLUSTER PROTEIN"/>
    <property type="match status" value="1"/>
</dbReference>
<protein>
    <submittedName>
        <fullName evidence="1">YkgJ family cysteine cluster protein</fullName>
    </submittedName>
</protein>
<dbReference type="EMBL" id="CP064936">
    <property type="protein sequence ID" value="QQA01828.1"/>
    <property type="molecule type" value="Genomic_DNA"/>
</dbReference>
<dbReference type="Pfam" id="PF03692">
    <property type="entry name" value="CxxCxxCC"/>
    <property type="match status" value="1"/>
</dbReference>